<dbReference type="InterPro" id="IPR032466">
    <property type="entry name" value="Metal_Hydrolase"/>
</dbReference>
<comment type="cofactor">
    <cofactor evidence="1">
        <name>Zn(2+)</name>
        <dbReference type="ChEBI" id="CHEBI:29105"/>
    </cofactor>
</comment>
<dbReference type="OrthoDB" id="445695at2759"/>
<dbReference type="Proteomes" id="UP000289152">
    <property type="component" value="Unassembled WGS sequence"/>
</dbReference>
<dbReference type="CDD" id="cd01301">
    <property type="entry name" value="rDP_like"/>
    <property type="match status" value="1"/>
</dbReference>
<keyword evidence="1" id="KW-0378">Hydrolase</keyword>
<protein>
    <recommendedName>
        <fullName evidence="1">Dipeptidase</fullName>
        <ecNumber evidence="1">3.4.13.19</ecNumber>
    </recommendedName>
</protein>
<keyword evidence="2" id="KW-0472">Membrane</keyword>
<dbReference type="InterPro" id="IPR008257">
    <property type="entry name" value="Pept_M19"/>
</dbReference>
<comment type="similarity">
    <text evidence="1">Belongs to the metallo-dependent hydrolases superfamily. Peptidase M19 family.</text>
</comment>
<proteinExistence type="inferred from homology"/>
<dbReference type="PANTHER" id="PTHR10443:SF12">
    <property type="entry name" value="DIPEPTIDASE"/>
    <property type="match status" value="1"/>
</dbReference>
<keyword evidence="1" id="KW-0482">Metalloprotease</keyword>
<dbReference type="GO" id="GO:0046872">
    <property type="term" value="F:metal ion binding"/>
    <property type="evidence" value="ECO:0007669"/>
    <property type="project" value="UniProtKB-UniRule"/>
</dbReference>
<feature type="transmembrane region" description="Helical" evidence="2">
    <location>
        <begin position="25"/>
        <end position="45"/>
    </location>
</feature>
<dbReference type="InParanoid" id="A0A4Q1BB28"/>
<dbReference type="GO" id="GO:0006508">
    <property type="term" value="P:proteolysis"/>
    <property type="evidence" value="ECO:0007669"/>
    <property type="project" value="UniProtKB-KW"/>
</dbReference>
<dbReference type="PROSITE" id="PS00869">
    <property type="entry name" value="RENAL_DIPEPTIDASE_1"/>
    <property type="match status" value="1"/>
</dbReference>
<dbReference type="EC" id="3.4.13.19" evidence="1"/>
<gene>
    <name evidence="3" type="ORF">M231_07860</name>
</gene>
<keyword evidence="2" id="KW-1133">Transmembrane helix</keyword>
<reference evidence="3 4" key="1">
    <citation type="submission" date="2016-06" db="EMBL/GenBank/DDBJ databases">
        <title>Evolution of pathogenesis and genome organization in the Tremellales.</title>
        <authorList>
            <person name="Cuomo C."/>
            <person name="Litvintseva A."/>
            <person name="Heitman J."/>
            <person name="Chen Y."/>
            <person name="Sun S."/>
            <person name="Springer D."/>
            <person name="Dromer F."/>
            <person name="Young S."/>
            <person name="Zeng Q."/>
            <person name="Chapman S."/>
            <person name="Gujja S."/>
            <person name="Saif S."/>
            <person name="Birren B."/>
        </authorList>
    </citation>
    <scope>NUCLEOTIDE SEQUENCE [LARGE SCALE GENOMIC DNA]</scope>
    <source>
        <strain evidence="3 4">ATCC 28783</strain>
    </source>
</reference>
<comment type="caution">
    <text evidence="3">The sequence shown here is derived from an EMBL/GenBank/DDBJ whole genome shotgun (WGS) entry which is preliminary data.</text>
</comment>
<dbReference type="VEuPathDB" id="FungiDB:TREMEDRAFT_67030"/>
<keyword evidence="1" id="KW-0862">Zinc</keyword>
<dbReference type="GO" id="GO:0070573">
    <property type="term" value="F:metallodipeptidase activity"/>
    <property type="evidence" value="ECO:0007669"/>
    <property type="project" value="InterPro"/>
</dbReference>
<keyword evidence="2" id="KW-0812">Transmembrane</keyword>
<comment type="catalytic activity">
    <reaction evidence="1">
        <text>an L-aminoacyl-L-amino acid + H2O = 2 an L-alpha-amino acid</text>
        <dbReference type="Rhea" id="RHEA:48940"/>
        <dbReference type="ChEBI" id="CHEBI:15377"/>
        <dbReference type="ChEBI" id="CHEBI:59869"/>
        <dbReference type="ChEBI" id="CHEBI:77460"/>
        <dbReference type="EC" id="3.4.13.19"/>
    </reaction>
</comment>
<evidence type="ECO:0000256" key="1">
    <source>
        <dbReference type="RuleBase" id="RU341113"/>
    </source>
</evidence>
<keyword evidence="4" id="KW-1185">Reference proteome</keyword>
<evidence type="ECO:0000256" key="2">
    <source>
        <dbReference type="SAM" id="Phobius"/>
    </source>
</evidence>
<evidence type="ECO:0000313" key="4">
    <source>
        <dbReference type="Proteomes" id="UP000289152"/>
    </source>
</evidence>
<keyword evidence="1" id="KW-0224">Dipeptidase</keyword>
<sequence length="431" mass="47367">MSSEPLLGTPGTSSSPSPTLAKRKAILTTVVVPILLLAGIIFVAIKGEGIPKDDLGKARYYLKSSPVLDGHVDLPIAMREIYGNNLSAFDLNGPLPGHYDTSRARKGHLGGFFWAIFTECREEEEGADFMIPSVTVRDTLEQIDLSVNLIEKYSSDYALCRTADDVMAAIRAGKIASLLGMEGAHMLGNSLGVLRTYYDLGVRYLTLTHSCNNAFADSAGIFGDVEERWGGLSPLGRELVKEMNRLGIIVDLSHVSDKTALQALSITRAPVMWSHSCARHFNDMQRNIPDEVLDKVGKGKGKVDGVVMVNFYNNFALPKDQAPFANVSTIADHIEYIADRIGRHHVGIGSDYDGVEVTPAGLEDVSKYPNLFAELIKRGWNQRDLSLLAGGNLLRIMRGVEDVSKKLRKHESPNMAKYDKRHDLDGHKIDF</sequence>
<keyword evidence="1" id="KW-0479">Metal-binding</keyword>
<name>A0A4Q1BB28_TREME</name>
<dbReference type="Gene3D" id="3.20.20.140">
    <property type="entry name" value="Metal-dependent hydrolases"/>
    <property type="match status" value="1"/>
</dbReference>
<accession>A0A4Q1BB28</accession>
<dbReference type="InterPro" id="IPR000180">
    <property type="entry name" value="Dipep_AS"/>
</dbReference>
<evidence type="ECO:0000313" key="3">
    <source>
        <dbReference type="EMBL" id="RXK34896.1"/>
    </source>
</evidence>
<dbReference type="AlphaFoldDB" id="A0A4Q1BB28"/>
<keyword evidence="1" id="KW-0645">Protease</keyword>
<dbReference type="SUPFAM" id="SSF51556">
    <property type="entry name" value="Metallo-dependent hydrolases"/>
    <property type="match status" value="1"/>
</dbReference>
<dbReference type="PROSITE" id="PS51365">
    <property type="entry name" value="RENAL_DIPEPTIDASE_2"/>
    <property type="match status" value="1"/>
</dbReference>
<organism evidence="3 4">
    <name type="scientific">Tremella mesenterica</name>
    <name type="common">Jelly fungus</name>
    <dbReference type="NCBI Taxonomy" id="5217"/>
    <lineage>
        <taxon>Eukaryota</taxon>
        <taxon>Fungi</taxon>
        <taxon>Dikarya</taxon>
        <taxon>Basidiomycota</taxon>
        <taxon>Agaricomycotina</taxon>
        <taxon>Tremellomycetes</taxon>
        <taxon>Tremellales</taxon>
        <taxon>Tremellaceae</taxon>
        <taxon>Tremella</taxon>
    </lineage>
</organism>
<dbReference type="Pfam" id="PF01244">
    <property type="entry name" value="Peptidase_M19"/>
    <property type="match status" value="1"/>
</dbReference>
<dbReference type="EMBL" id="SDIL01000176">
    <property type="protein sequence ID" value="RXK34896.1"/>
    <property type="molecule type" value="Genomic_DNA"/>
</dbReference>
<dbReference type="PANTHER" id="PTHR10443">
    <property type="entry name" value="MICROSOMAL DIPEPTIDASE"/>
    <property type="match status" value="1"/>
</dbReference>